<accession>A0A5K1JAS8</accession>
<dbReference type="SUPFAM" id="SSF53067">
    <property type="entry name" value="Actin-like ATPase domain"/>
    <property type="match status" value="1"/>
</dbReference>
<comment type="similarity">
    <text evidence="1">Belongs to the ROK (NagC/XylR) family.</text>
</comment>
<proteinExistence type="inferred from homology"/>
<dbReference type="CDD" id="cd24152">
    <property type="entry name" value="ASKHA_NBD_ROK-like"/>
    <property type="match status" value="1"/>
</dbReference>
<dbReference type="Proteomes" id="UP000330807">
    <property type="component" value="Unassembled WGS sequence"/>
</dbReference>
<dbReference type="Gene3D" id="3.30.420.40">
    <property type="match status" value="2"/>
</dbReference>
<dbReference type="InterPro" id="IPR000600">
    <property type="entry name" value="ROK"/>
</dbReference>
<keyword evidence="2" id="KW-0808">Transferase</keyword>
<evidence type="ECO:0000313" key="3">
    <source>
        <dbReference type="Proteomes" id="UP000330807"/>
    </source>
</evidence>
<dbReference type="Pfam" id="PF00480">
    <property type="entry name" value="ROK"/>
    <property type="match status" value="1"/>
</dbReference>
<dbReference type="PANTHER" id="PTHR18964">
    <property type="entry name" value="ROK (REPRESSOR, ORF, KINASE) FAMILY"/>
    <property type="match status" value="1"/>
</dbReference>
<dbReference type="EC" id="2.7.1.85" evidence="2"/>
<dbReference type="AlphaFoldDB" id="A0A5K1JAS8"/>
<protein>
    <submittedName>
        <fullName evidence="2">Beta-glucoside kinase</fullName>
        <ecNumber evidence="2">2.7.1.85</ecNumber>
    </submittedName>
</protein>
<name>A0A5K1JAS8_9ACTN</name>
<keyword evidence="2" id="KW-0418">Kinase</keyword>
<dbReference type="EMBL" id="CABWIH010000047">
    <property type="protein sequence ID" value="VWM00684.1"/>
    <property type="molecule type" value="Genomic_DNA"/>
</dbReference>
<gene>
    <name evidence="2" type="primary">bglK</name>
    <name evidence="2" type="ORF">LMKDKBCB_00343</name>
</gene>
<dbReference type="GO" id="GO:0047700">
    <property type="term" value="F:beta-glucoside kinase activity"/>
    <property type="evidence" value="ECO:0007669"/>
    <property type="project" value="UniProtKB-EC"/>
</dbReference>
<dbReference type="RefSeq" id="WP_156063877.1">
    <property type="nucleotide sequence ID" value="NZ_CABWIH010000047.1"/>
</dbReference>
<dbReference type="InterPro" id="IPR043129">
    <property type="entry name" value="ATPase_NBD"/>
</dbReference>
<dbReference type="PANTHER" id="PTHR18964:SF170">
    <property type="entry name" value="SUGAR KINASE"/>
    <property type="match status" value="1"/>
</dbReference>
<evidence type="ECO:0000256" key="1">
    <source>
        <dbReference type="ARBA" id="ARBA00006479"/>
    </source>
</evidence>
<sequence>MKEYFGIDVGGTAVKWAVLGEDFSIRERGSLPTDFNTADEAVEALAGLIEPFRDRVSAVGVSAPGGIYEDDADGTIHRGGALTYMDGCPLGKMLHERFGIPVAVNNDGKCCALGEYAAGALRGCRTGVVLAIGTGIGGGIVIDGHVLRGAHGFAGEFSFLRNDVTKPASPDRTFSGTGGWRALRDLVVAEKGLPADGTVDGRRVFEWIESGDEAAQRALDRYACTFDAMLVNLQAVLDPEVFVIAGGISCHPELIDALRSQMPAALAGYEGFLAGIPMPQVKVAELGNDANLYGAVQEAMRLCE</sequence>
<evidence type="ECO:0000313" key="2">
    <source>
        <dbReference type="EMBL" id="VWM00684.1"/>
    </source>
</evidence>
<organism evidence="2 3">
    <name type="scientific">Collinsella aerofaciens</name>
    <dbReference type="NCBI Taxonomy" id="74426"/>
    <lineage>
        <taxon>Bacteria</taxon>
        <taxon>Bacillati</taxon>
        <taxon>Actinomycetota</taxon>
        <taxon>Coriobacteriia</taxon>
        <taxon>Coriobacteriales</taxon>
        <taxon>Coriobacteriaceae</taxon>
        <taxon>Collinsella</taxon>
    </lineage>
</organism>
<reference evidence="2 3" key="1">
    <citation type="submission" date="2019-10" db="EMBL/GenBank/DDBJ databases">
        <authorList>
            <person name="Wolf R A."/>
        </authorList>
    </citation>
    <scope>NUCLEOTIDE SEQUENCE [LARGE SCALE GENOMIC DNA]</scope>
    <source>
        <strain evidence="2">Collinsella_aerofaciens_AK_138A</strain>
    </source>
</reference>